<dbReference type="InterPro" id="IPR053930">
    <property type="entry name" value="RapZ-like_N"/>
</dbReference>
<dbReference type="PANTHER" id="PTHR30448">
    <property type="entry name" value="RNASE ADAPTER PROTEIN RAPZ"/>
    <property type="match status" value="1"/>
</dbReference>
<reference evidence="7 8" key="1">
    <citation type="submission" date="2018-05" db="EMBL/GenBank/DDBJ databases">
        <title>Genomic Encyclopedia of Type Strains, Phase IV (KMG-IV): sequencing the most valuable type-strain genomes for metagenomic binning, comparative biology and taxonomic classification.</title>
        <authorList>
            <person name="Goeker M."/>
        </authorList>
    </citation>
    <scope>NUCLEOTIDE SEQUENCE [LARGE SCALE GENOMIC DNA]</scope>
    <source>
        <strain evidence="7 8">DSM 23606</strain>
    </source>
</reference>
<name>A0A317MVL8_9GAMM</name>
<keyword evidence="8" id="KW-1185">Reference proteome</keyword>
<keyword evidence="1 4" id="KW-0547">Nucleotide-binding</keyword>
<dbReference type="RefSeq" id="WP_110018579.1">
    <property type="nucleotide sequence ID" value="NZ_QGTJ01000005.1"/>
</dbReference>
<evidence type="ECO:0000313" key="8">
    <source>
        <dbReference type="Proteomes" id="UP000246569"/>
    </source>
</evidence>
<evidence type="ECO:0000256" key="2">
    <source>
        <dbReference type="ARBA" id="ARBA00022840"/>
    </source>
</evidence>
<dbReference type="AlphaFoldDB" id="A0A317MVL8"/>
<keyword evidence="3 4" id="KW-0342">GTP-binding</keyword>
<dbReference type="Proteomes" id="UP000246569">
    <property type="component" value="Unassembled WGS sequence"/>
</dbReference>
<dbReference type="GO" id="GO:0005525">
    <property type="term" value="F:GTP binding"/>
    <property type="evidence" value="ECO:0007669"/>
    <property type="project" value="UniProtKB-UniRule"/>
</dbReference>
<dbReference type="OrthoDB" id="9784461at2"/>
<organism evidence="7 8">
    <name type="scientific">Plasticicumulans acidivorans</name>
    <dbReference type="NCBI Taxonomy" id="886464"/>
    <lineage>
        <taxon>Bacteria</taxon>
        <taxon>Pseudomonadati</taxon>
        <taxon>Pseudomonadota</taxon>
        <taxon>Gammaproteobacteria</taxon>
        <taxon>Candidatus Competibacteraceae</taxon>
        <taxon>Plasticicumulans</taxon>
    </lineage>
</organism>
<accession>A0A317MVL8</accession>
<dbReference type="SUPFAM" id="SSF52540">
    <property type="entry name" value="P-loop containing nucleoside triphosphate hydrolases"/>
    <property type="match status" value="1"/>
</dbReference>
<feature type="domain" description="RapZ-like N-terminal" evidence="5">
    <location>
        <begin position="1"/>
        <end position="161"/>
    </location>
</feature>
<keyword evidence="2 4" id="KW-0067">ATP-binding</keyword>
<evidence type="ECO:0000259" key="5">
    <source>
        <dbReference type="Pfam" id="PF03668"/>
    </source>
</evidence>
<protein>
    <submittedName>
        <fullName evidence="7">UPF0042 nucleotide-binding protein</fullName>
    </submittedName>
</protein>
<feature type="domain" description="RapZ C-terminal" evidence="6">
    <location>
        <begin position="168"/>
        <end position="285"/>
    </location>
</feature>
<dbReference type="InterPro" id="IPR053931">
    <property type="entry name" value="RapZ_C"/>
</dbReference>
<dbReference type="Pfam" id="PF22740">
    <property type="entry name" value="PapZ_C"/>
    <property type="match status" value="1"/>
</dbReference>
<sequence length="286" mass="32246">MRMIIVSGLSGSGKSVALATLEDLNDYCVDNLPLALLKPFSEELLARRRADFPTAAVGIDSRNFRDELIRFPEVISELRGTGIDIEIVFLQADDETLIKRFSDTRRMHPLTADTGMPLLEAIHEERRLLAPIAAHATLMFDTSHTNVHELRELVRVRLHGEANVHPAIVFQSFGFKNGLPDNADFVFDVRNLPNPHWQLELRPLNGRDAPVVEFLRTHAEVEAMIDDIATFLERWIPSFETGSRSYLTIAIGCTGGQHRSVYVTERLAARFLAAQRSVSIRHRELS</sequence>
<dbReference type="EMBL" id="QGTJ01000005">
    <property type="protein sequence ID" value="PWV61794.1"/>
    <property type="molecule type" value="Genomic_DNA"/>
</dbReference>
<gene>
    <name evidence="7" type="ORF">C7443_105227</name>
</gene>
<feature type="binding site" evidence="4">
    <location>
        <begin position="8"/>
        <end position="15"/>
    </location>
    <ligand>
        <name>ATP</name>
        <dbReference type="ChEBI" id="CHEBI:30616"/>
    </ligand>
</feature>
<proteinExistence type="inferred from homology"/>
<dbReference type="NCBIfam" id="NF003828">
    <property type="entry name" value="PRK05416.1"/>
    <property type="match status" value="1"/>
</dbReference>
<feature type="binding site" evidence="4">
    <location>
        <begin position="60"/>
        <end position="63"/>
    </location>
    <ligand>
        <name>GTP</name>
        <dbReference type="ChEBI" id="CHEBI:37565"/>
    </ligand>
</feature>
<dbReference type="InterPro" id="IPR005337">
    <property type="entry name" value="RapZ-like"/>
</dbReference>
<dbReference type="PANTHER" id="PTHR30448:SF0">
    <property type="entry name" value="RNASE ADAPTER PROTEIN RAPZ"/>
    <property type="match status" value="1"/>
</dbReference>
<evidence type="ECO:0000256" key="1">
    <source>
        <dbReference type="ARBA" id="ARBA00022741"/>
    </source>
</evidence>
<dbReference type="InterPro" id="IPR027417">
    <property type="entry name" value="P-loop_NTPase"/>
</dbReference>
<evidence type="ECO:0000256" key="4">
    <source>
        <dbReference type="HAMAP-Rule" id="MF_00636"/>
    </source>
</evidence>
<evidence type="ECO:0000313" key="7">
    <source>
        <dbReference type="EMBL" id="PWV61794.1"/>
    </source>
</evidence>
<evidence type="ECO:0000259" key="6">
    <source>
        <dbReference type="Pfam" id="PF22740"/>
    </source>
</evidence>
<evidence type="ECO:0000256" key="3">
    <source>
        <dbReference type="ARBA" id="ARBA00023134"/>
    </source>
</evidence>
<comment type="caution">
    <text evidence="7">The sequence shown here is derived from an EMBL/GenBank/DDBJ whole genome shotgun (WGS) entry which is preliminary data.</text>
</comment>
<dbReference type="HAMAP" id="MF_00636">
    <property type="entry name" value="RapZ_like"/>
    <property type="match status" value="1"/>
</dbReference>
<dbReference type="PIRSF" id="PIRSF005052">
    <property type="entry name" value="P-loopkin"/>
    <property type="match status" value="1"/>
</dbReference>
<dbReference type="Pfam" id="PF03668">
    <property type="entry name" value="RapZ-like_N"/>
    <property type="match status" value="1"/>
</dbReference>
<dbReference type="GO" id="GO:0005524">
    <property type="term" value="F:ATP binding"/>
    <property type="evidence" value="ECO:0007669"/>
    <property type="project" value="UniProtKB-UniRule"/>
</dbReference>